<evidence type="ECO:0000313" key="2">
    <source>
        <dbReference type="Proteomes" id="UP000241560"/>
    </source>
</evidence>
<dbReference type="RefSeq" id="YP_009795873.1">
    <property type="nucleotide sequence ID" value="NC_047897.1"/>
</dbReference>
<evidence type="ECO:0000313" key="1">
    <source>
        <dbReference type="EMBL" id="ATW59443.1"/>
    </source>
</evidence>
<accession>A0A2H4PB28</accession>
<proteinExistence type="predicted"/>
<keyword evidence="2" id="KW-1185">Reference proteome</keyword>
<dbReference type="Proteomes" id="UP000241560">
    <property type="component" value="Segment"/>
</dbReference>
<name>A0A2H4PB28_9CAUD</name>
<reference evidence="1 2" key="1">
    <citation type="submission" date="2017-10" db="EMBL/GenBank/DDBJ databases">
        <title>Isolation and characterisation of Lactobacillus bacteriophages that infect wine-derived L. plantarum strains.</title>
        <authorList>
            <person name="Kyrkou I."/>
            <person name="Hestbjerg Hansen L."/>
        </authorList>
    </citation>
    <scope>NUCLEOTIDE SEQUENCE [LARGE SCALE GENOMIC DNA]</scope>
</reference>
<dbReference type="EMBL" id="MG252693">
    <property type="protein sequence ID" value="ATW59443.1"/>
    <property type="molecule type" value="Genomic_DNA"/>
</dbReference>
<dbReference type="KEGG" id="vg:54986250"/>
<organism evidence="1 2">
    <name type="scientific">Lactobacillus phage Lenus</name>
    <dbReference type="NCBI Taxonomy" id="2053682"/>
    <lineage>
        <taxon>Viruses</taxon>
        <taxon>Duplodnaviria</taxon>
        <taxon>Heunggongvirae</taxon>
        <taxon>Uroviricota</taxon>
        <taxon>Caudoviricetes</taxon>
        <taxon>Tybeckvirinae</taxon>
        <taxon>Lenusvirus</taxon>
        <taxon>Lenusvirus lenus</taxon>
    </lineage>
</organism>
<protein>
    <submittedName>
        <fullName evidence="1">Uncharacterized protein</fullName>
    </submittedName>
</protein>
<dbReference type="GeneID" id="54986250"/>
<sequence>MLIKANDELYLDTDNIEYIYKNEFGNWRLVFDDGSNIAIRDENVEETFMNLANQSKDTPTKDQKTLKNWRDASKKYYVKIKGLGEKDGYLNYDMQEDRYFTDDADDSFSWAKVSFSVNEIDGMINNPDFFLTENNFDPIPVGDNNVDYRTL</sequence>